<proteinExistence type="inferred from homology"/>
<dbReference type="GO" id="GO:0006353">
    <property type="term" value="P:DNA-templated transcription termination"/>
    <property type="evidence" value="ECO:0007669"/>
    <property type="project" value="UniProtKB-KW"/>
</dbReference>
<evidence type="ECO:0000256" key="1">
    <source>
        <dbReference type="ARBA" id="ARBA00007692"/>
    </source>
</evidence>
<keyword evidence="2" id="KW-0806">Transcription termination</keyword>
<evidence type="ECO:0000256" key="2">
    <source>
        <dbReference type="ARBA" id="ARBA00022472"/>
    </source>
</evidence>
<dbReference type="AlphaFoldDB" id="V4KPD0"/>
<dbReference type="STRING" id="72664.V4KPD0"/>
<evidence type="ECO:0000256" key="3">
    <source>
        <dbReference type="ARBA" id="ARBA00022946"/>
    </source>
</evidence>
<evidence type="ECO:0000313" key="4">
    <source>
        <dbReference type="EMBL" id="ESQ29218.1"/>
    </source>
</evidence>
<reference evidence="4 5" key="1">
    <citation type="journal article" date="2013" name="Front. Plant Sci.">
        <title>The Reference Genome of the Halophytic Plant Eutrema salsugineum.</title>
        <authorList>
            <person name="Yang R."/>
            <person name="Jarvis D.E."/>
            <person name="Chen H."/>
            <person name="Beilstein M.A."/>
            <person name="Grimwood J."/>
            <person name="Jenkins J."/>
            <person name="Shu S."/>
            <person name="Prochnik S."/>
            <person name="Xin M."/>
            <person name="Ma C."/>
            <person name="Schmutz J."/>
            <person name="Wing R.A."/>
            <person name="Mitchell-Olds T."/>
            <person name="Schumaker K.S."/>
            <person name="Wang X."/>
        </authorList>
    </citation>
    <scope>NUCLEOTIDE SEQUENCE [LARGE SCALE GENOMIC DNA]</scope>
</reference>
<dbReference type="Gramene" id="ESQ29218">
    <property type="protein sequence ID" value="ESQ29218"/>
    <property type="gene ID" value="EUTSA_v10024076mg"/>
</dbReference>
<dbReference type="Pfam" id="PF02536">
    <property type="entry name" value="mTERF"/>
    <property type="match status" value="1"/>
</dbReference>
<dbReference type="GO" id="GO:0003676">
    <property type="term" value="F:nucleic acid binding"/>
    <property type="evidence" value="ECO:0007669"/>
    <property type="project" value="InterPro"/>
</dbReference>
<keyword evidence="2" id="KW-0805">Transcription regulation</keyword>
<dbReference type="PANTHER" id="PTHR13068:SF133">
    <property type="entry name" value="MITOCHONDRIAL TRANSCRIPTION TERMINATION FACTOR FAMILY PROTEIN"/>
    <property type="match status" value="1"/>
</dbReference>
<feature type="non-terminal residue" evidence="4">
    <location>
        <position position="1"/>
    </location>
</feature>
<dbReference type="InterPro" id="IPR003690">
    <property type="entry name" value="MTERF"/>
</dbReference>
<dbReference type="InterPro" id="IPR038538">
    <property type="entry name" value="MTERF_sf"/>
</dbReference>
<dbReference type="PANTHER" id="PTHR13068">
    <property type="entry name" value="CGI-12 PROTEIN-RELATED"/>
    <property type="match status" value="1"/>
</dbReference>
<dbReference type="Proteomes" id="UP000030689">
    <property type="component" value="Unassembled WGS sequence"/>
</dbReference>
<comment type="similarity">
    <text evidence="1">Belongs to the mTERF family.</text>
</comment>
<keyword evidence="5" id="KW-1185">Reference proteome</keyword>
<dbReference type="KEGG" id="eus:EUTSA_v10024076mg"/>
<evidence type="ECO:0000313" key="5">
    <source>
        <dbReference type="Proteomes" id="UP000030689"/>
    </source>
</evidence>
<keyword evidence="2" id="KW-0804">Transcription</keyword>
<keyword evidence="3" id="KW-0809">Transit peptide</keyword>
<organism evidence="4 5">
    <name type="scientific">Eutrema salsugineum</name>
    <name type="common">Saltwater cress</name>
    <name type="synonym">Sisymbrium salsugineum</name>
    <dbReference type="NCBI Taxonomy" id="72664"/>
    <lineage>
        <taxon>Eukaryota</taxon>
        <taxon>Viridiplantae</taxon>
        <taxon>Streptophyta</taxon>
        <taxon>Embryophyta</taxon>
        <taxon>Tracheophyta</taxon>
        <taxon>Spermatophyta</taxon>
        <taxon>Magnoliopsida</taxon>
        <taxon>eudicotyledons</taxon>
        <taxon>Gunneridae</taxon>
        <taxon>Pentapetalae</taxon>
        <taxon>rosids</taxon>
        <taxon>malvids</taxon>
        <taxon>Brassicales</taxon>
        <taxon>Brassicaceae</taxon>
        <taxon>Eutremeae</taxon>
        <taxon>Eutrema</taxon>
    </lineage>
</organism>
<dbReference type="SMART" id="SM00733">
    <property type="entry name" value="Mterf"/>
    <property type="match status" value="4"/>
</dbReference>
<protein>
    <submittedName>
        <fullName evidence="4">Uncharacterized protein</fullName>
    </submittedName>
</protein>
<dbReference type="EMBL" id="KI517881">
    <property type="protein sequence ID" value="ESQ29218.1"/>
    <property type="molecule type" value="Genomic_DNA"/>
</dbReference>
<dbReference type="GO" id="GO:0005737">
    <property type="term" value="C:cytoplasm"/>
    <property type="evidence" value="ECO:0007669"/>
    <property type="project" value="UniProtKB-ARBA"/>
</dbReference>
<sequence>IIEADRSSKYIKLCHSLPEGSKQENKIRNILPLRELGVPQKLLFSLLVSNFQSVSGNKRFEESLKKFIQALNVIYCFTDKTTEEKVNVYRRLGFAVGDVWHNFKKNPLFLARSEKKIANSIETFLGLGFSRDEFTMMVKRYPEVMGSSAESVKSKTEFSVRKMNWPLKAVVLFPQVYGLSFEKRIVPRCNVIKALLSKGYIGSELPPLWAVLAITDEAFLNKYVRRHVDKELVAELMSTFAGYLVSL</sequence>
<name>V4KPD0_EUTSA</name>
<gene>
    <name evidence="4" type="ORF">EUTSA_v10024076mg</name>
</gene>
<dbReference type="Gene3D" id="1.25.70.10">
    <property type="entry name" value="Transcription termination factor 3, mitochondrial"/>
    <property type="match status" value="1"/>
</dbReference>
<dbReference type="OMA" id="WSENHIG"/>
<accession>V4KPD0</accession>
<dbReference type="eggNOG" id="KOG1267">
    <property type="taxonomic scope" value="Eukaryota"/>
</dbReference>